<dbReference type="InterPro" id="IPR015425">
    <property type="entry name" value="FH2_Formin"/>
</dbReference>
<dbReference type="Pfam" id="PF06367">
    <property type="entry name" value="Drf_FH3"/>
    <property type="match status" value="1"/>
</dbReference>
<dbReference type="Pfam" id="PF02181">
    <property type="entry name" value="FH2"/>
    <property type="match status" value="1"/>
</dbReference>
<dbReference type="GO" id="GO:0031267">
    <property type="term" value="F:small GTPase binding"/>
    <property type="evidence" value="ECO:0007669"/>
    <property type="project" value="InterPro"/>
</dbReference>
<dbReference type="EMBL" id="CAJVPQ010002602">
    <property type="protein sequence ID" value="CAG8602711.1"/>
    <property type="molecule type" value="Genomic_DNA"/>
</dbReference>
<dbReference type="PANTHER" id="PTHR46345">
    <property type="entry name" value="INVERTED FORMIN-2"/>
    <property type="match status" value="1"/>
</dbReference>
<dbReference type="SMART" id="SM01139">
    <property type="entry name" value="Drf_FH3"/>
    <property type="match status" value="1"/>
</dbReference>
<keyword evidence="5" id="KW-1185">Reference proteome</keyword>
<organism evidence="4 5">
    <name type="scientific">Funneliformis caledonium</name>
    <dbReference type="NCBI Taxonomy" id="1117310"/>
    <lineage>
        <taxon>Eukaryota</taxon>
        <taxon>Fungi</taxon>
        <taxon>Fungi incertae sedis</taxon>
        <taxon>Mucoromycota</taxon>
        <taxon>Glomeromycotina</taxon>
        <taxon>Glomeromycetes</taxon>
        <taxon>Glomerales</taxon>
        <taxon>Glomeraceae</taxon>
        <taxon>Funneliformis</taxon>
    </lineage>
</organism>
<evidence type="ECO:0000313" key="4">
    <source>
        <dbReference type="EMBL" id="CAG8602711.1"/>
    </source>
</evidence>
<gene>
    <name evidence="4" type="ORF">FCALED_LOCUS8669</name>
</gene>
<dbReference type="InterPro" id="IPR010472">
    <property type="entry name" value="FH3_dom"/>
</dbReference>
<feature type="compositionally biased region" description="Pro residues" evidence="1">
    <location>
        <begin position="816"/>
        <end position="833"/>
    </location>
</feature>
<evidence type="ECO:0000259" key="3">
    <source>
        <dbReference type="PROSITE" id="PS51444"/>
    </source>
</evidence>
<sequence>MENFEDEMIEHSNYDNNEVIEQKFTEAIETLSSVTEQAEGVSYNNDSGTNQNRRASIAVSRFNSMIDPNTLGSWISNGIGYGSQAVKTKRRATMIDHNSVKSGFVSLRAPDGVDLSMFNEEVSDADLPQEFENFLTYQQKNFLNVAQDYDTMSDMSGKIQIRDFDVASATSTASENDYAEQKPNNRLSLSYWLYNTEQNRSSSPPLTNIPEQTRPVVQSTSQNRSSGLFGSLLYLYPSAGNSTKLQDTPEFYIEKLTQKNVAPKLLADTLLSLRITLSSAKLSWLREFLENKGLLVLDSILERHTIRDKKSTARNSDQDDRIQSQCIRCLRTLMNTEASLHHSLISIVFCLHTTNNKLRSQVADVLAALCVLSLDGHKLVVGSFTEFRVIHEEKFRFQYLVESLRRNEEEDSTSIEYKAAGLSLINAIVNSPDIIEERILLREEFERRGIDDVFKVIKDSDPPESVLKQIEVYQEERQEDLDELYEKAHEIVRDNKNPLSIVAGLLQQLESDRNLHRRVIETLKNLLRISCKSTGERYQNEIWTLLEQFIEQILSLNNLGQEWPKFMNEYHSSIQHIVGKYSLVSGNVADEEIDSLRTRVEELVIKNERTITAEEMVAMPTVPGSPTSQMSNVSSNPSSVSTTPLYFPKIMNMFRQSSIPTPILNQQYPTSNSSHYQQHKKPPVPVVKNNEPNFTTEFPPSQQSTTNNNADFTSHLSSSIIDNIEPSSQSIYATFNNVIASNSPSSSSQIKDNEITTETLSQFPPNSLQIKHNGITSEVLSQSPPTSTLLNNIVIPSIPLIPNPQLINKFDIPSIPSSPPPSVAGSPPPPPPSEVSLQPILKEDCSSINHTSAVYDNSPIKAPLNNPKGPLKQLFWSKISNHEVNNTVWKDIQDEDIPMNTNELDELFSKTVAVTSENGIKVSVKATVTTLLDFNRANNIAIMLARIKMPYSEIKDAILELDDEKLSIENLRSIKQYVPSSEEIELLKEYDGDLSALGNAENYFREIMIIPRMSERLNCMIFRRRFEIEVQELLPEITMLHEAYEDLKNSPKFKRLLKTVLAIGNYLNAKSFRGNASGFQLDALLKMRDTKATENNSKGTATLLHYLAFTIEANQKELITFMDELPHVEAAARVSVVTVMSSVTSLVTGVSQIKEEMRVLKRIRLIPVNDRFLEVMDDFVIQVESTIKRIQETATNLDNELKQMLIYYGEDPKSIKPEDFFGLIVSFSSSLMKARKENEDARKKTNKKPSDAISIASSNDAQGDFDDAIRELRSGLKRNRGRPVSKVFLEITEEQNF</sequence>
<dbReference type="PROSITE" id="PS51232">
    <property type="entry name" value="GBD_FH3"/>
    <property type="match status" value="1"/>
</dbReference>
<dbReference type="InterPro" id="IPR042201">
    <property type="entry name" value="FH2_Formin_sf"/>
</dbReference>
<dbReference type="Pfam" id="PF06371">
    <property type="entry name" value="Drf_GBD"/>
    <property type="match status" value="1"/>
</dbReference>
<feature type="domain" description="FH2" evidence="3">
    <location>
        <begin position="861"/>
        <end position="1257"/>
    </location>
</feature>
<dbReference type="SUPFAM" id="SSF48371">
    <property type="entry name" value="ARM repeat"/>
    <property type="match status" value="1"/>
</dbReference>
<protein>
    <submittedName>
        <fullName evidence="4">17872_t:CDS:1</fullName>
    </submittedName>
</protein>
<feature type="region of interest" description="Disordered" evidence="1">
    <location>
        <begin position="1239"/>
        <end position="1260"/>
    </location>
</feature>
<dbReference type="Proteomes" id="UP000789570">
    <property type="component" value="Unassembled WGS sequence"/>
</dbReference>
<feature type="region of interest" description="Disordered" evidence="1">
    <location>
        <begin position="811"/>
        <end position="835"/>
    </location>
</feature>
<dbReference type="PROSITE" id="PS51444">
    <property type="entry name" value="FH2"/>
    <property type="match status" value="1"/>
</dbReference>
<comment type="caution">
    <text evidence="4">The sequence shown here is derived from an EMBL/GenBank/DDBJ whole genome shotgun (WGS) entry which is preliminary data.</text>
</comment>
<feature type="compositionally biased region" description="Polar residues" evidence="1">
    <location>
        <begin position="694"/>
        <end position="710"/>
    </location>
</feature>
<dbReference type="GO" id="GO:0003779">
    <property type="term" value="F:actin binding"/>
    <property type="evidence" value="ECO:0007669"/>
    <property type="project" value="InterPro"/>
</dbReference>
<proteinExistence type="predicted"/>
<dbReference type="GO" id="GO:0030036">
    <property type="term" value="P:actin cytoskeleton organization"/>
    <property type="evidence" value="ECO:0007669"/>
    <property type="project" value="InterPro"/>
</dbReference>
<dbReference type="InterPro" id="IPR010473">
    <property type="entry name" value="GTPase-bd"/>
</dbReference>
<feature type="region of interest" description="Disordered" evidence="1">
    <location>
        <begin position="200"/>
        <end position="222"/>
    </location>
</feature>
<dbReference type="Gene3D" id="1.20.58.2220">
    <property type="entry name" value="Formin, FH2 domain"/>
    <property type="match status" value="1"/>
</dbReference>
<evidence type="ECO:0000313" key="5">
    <source>
        <dbReference type="Proteomes" id="UP000789570"/>
    </source>
</evidence>
<feature type="compositionally biased region" description="Low complexity" evidence="1">
    <location>
        <begin position="1251"/>
        <end position="1260"/>
    </location>
</feature>
<name>A0A9N9CI90_9GLOM</name>
<evidence type="ECO:0000259" key="2">
    <source>
        <dbReference type="PROSITE" id="PS51232"/>
    </source>
</evidence>
<reference evidence="4" key="1">
    <citation type="submission" date="2021-06" db="EMBL/GenBank/DDBJ databases">
        <authorList>
            <person name="Kallberg Y."/>
            <person name="Tangrot J."/>
            <person name="Rosling A."/>
        </authorList>
    </citation>
    <scope>NUCLEOTIDE SEQUENCE</scope>
    <source>
        <strain evidence="4">UK204</strain>
    </source>
</reference>
<dbReference type="Gene3D" id="1.25.10.10">
    <property type="entry name" value="Leucine-rich Repeat Variant"/>
    <property type="match status" value="1"/>
</dbReference>
<dbReference type="SMART" id="SM00498">
    <property type="entry name" value="FH2"/>
    <property type="match status" value="1"/>
</dbReference>
<evidence type="ECO:0000256" key="1">
    <source>
        <dbReference type="SAM" id="MobiDB-lite"/>
    </source>
</evidence>
<dbReference type="OrthoDB" id="1668162at2759"/>
<dbReference type="InterPro" id="IPR016024">
    <property type="entry name" value="ARM-type_fold"/>
</dbReference>
<dbReference type="SMART" id="SM01140">
    <property type="entry name" value="Drf_GBD"/>
    <property type="match status" value="1"/>
</dbReference>
<dbReference type="SUPFAM" id="SSF101447">
    <property type="entry name" value="Formin homology 2 domain (FH2 domain)"/>
    <property type="match status" value="1"/>
</dbReference>
<accession>A0A9N9CI90</accession>
<feature type="domain" description="GBD/FH3" evidence="2">
    <location>
        <begin position="181"/>
        <end position="561"/>
    </location>
</feature>
<feature type="region of interest" description="Disordered" evidence="1">
    <location>
        <begin position="691"/>
        <end position="710"/>
    </location>
</feature>
<dbReference type="PANTHER" id="PTHR46345:SF8">
    <property type="entry name" value="FORMIN 3, ISOFORM B"/>
    <property type="match status" value="1"/>
</dbReference>
<dbReference type="InterPro" id="IPR011989">
    <property type="entry name" value="ARM-like"/>
</dbReference>
<dbReference type="InterPro" id="IPR014768">
    <property type="entry name" value="GBD/FH3_dom"/>
</dbReference>